<accession>F8PXC0</accession>
<name>F8PXC0_SERL3</name>
<protein>
    <submittedName>
        <fullName evidence="1">Uncharacterized protein</fullName>
    </submittedName>
</protein>
<dbReference type="AlphaFoldDB" id="F8PXC0"/>
<keyword evidence="2" id="KW-1185">Reference proteome</keyword>
<feature type="non-terminal residue" evidence="1">
    <location>
        <position position="1"/>
    </location>
</feature>
<gene>
    <name evidence="1" type="ORF">SERLA73DRAFT_54370</name>
</gene>
<evidence type="ECO:0000313" key="2">
    <source>
        <dbReference type="Proteomes" id="UP000008063"/>
    </source>
</evidence>
<dbReference type="HOGENOM" id="CLU_3093210_0_0_1"/>
<dbReference type="InParanoid" id="F8PXC0"/>
<dbReference type="Proteomes" id="UP000008063">
    <property type="component" value="Unassembled WGS sequence"/>
</dbReference>
<dbReference type="EMBL" id="GL945480">
    <property type="protein sequence ID" value="EGN99446.1"/>
    <property type="molecule type" value="Genomic_DNA"/>
</dbReference>
<organism evidence="2">
    <name type="scientific">Serpula lacrymans var. lacrymans (strain S7.3)</name>
    <name type="common">Dry rot fungus</name>
    <dbReference type="NCBI Taxonomy" id="936435"/>
    <lineage>
        <taxon>Eukaryota</taxon>
        <taxon>Fungi</taxon>
        <taxon>Dikarya</taxon>
        <taxon>Basidiomycota</taxon>
        <taxon>Agaricomycotina</taxon>
        <taxon>Agaricomycetes</taxon>
        <taxon>Agaricomycetidae</taxon>
        <taxon>Boletales</taxon>
        <taxon>Coniophorineae</taxon>
        <taxon>Serpulaceae</taxon>
        <taxon>Serpula</taxon>
    </lineage>
</organism>
<reference evidence="2" key="1">
    <citation type="journal article" date="2011" name="Science">
        <title>The plant cell wall-decomposing machinery underlies the functional diversity of forest fungi.</title>
        <authorList>
            <person name="Eastwood D.C."/>
            <person name="Floudas D."/>
            <person name="Binder M."/>
            <person name="Majcherczyk A."/>
            <person name="Schneider P."/>
            <person name="Aerts A."/>
            <person name="Asiegbu F.O."/>
            <person name="Baker S.E."/>
            <person name="Barry K."/>
            <person name="Bendiksby M."/>
            <person name="Blumentritt M."/>
            <person name="Coutinho P.M."/>
            <person name="Cullen D."/>
            <person name="de Vries R.P."/>
            <person name="Gathman A."/>
            <person name="Goodell B."/>
            <person name="Henrissat B."/>
            <person name="Ihrmark K."/>
            <person name="Kauserud H."/>
            <person name="Kohler A."/>
            <person name="LaButti K."/>
            <person name="Lapidus A."/>
            <person name="Lavin J.L."/>
            <person name="Lee Y.-H."/>
            <person name="Lindquist E."/>
            <person name="Lilly W."/>
            <person name="Lucas S."/>
            <person name="Morin E."/>
            <person name="Murat C."/>
            <person name="Oguiza J.A."/>
            <person name="Park J."/>
            <person name="Pisabarro A.G."/>
            <person name="Riley R."/>
            <person name="Rosling A."/>
            <person name="Salamov A."/>
            <person name="Schmidt O."/>
            <person name="Schmutz J."/>
            <person name="Skrede I."/>
            <person name="Stenlid J."/>
            <person name="Wiebenga A."/>
            <person name="Xie X."/>
            <person name="Kuees U."/>
            <person name="Hibbett D.S."/>
            <person name="Hoffmeister D."/>
            <person name="Hoegberg N."/>
            <person name="Martin F."/>
            <person name="Grigoriev I.V."/>
            <person name="Watkinson S.C."/>
        </authorList>
    </citation>
    <scope>NUCLEOTIDE SEQUENCE [LARGE SCALE GENOMIC DNA]</scope>
    <source>
        <strain evidence="2">strain S7.3</strain>
    </source>
</reference>
<evidence type="ECO:0000313" key="1">
    <source>
        <dbReference type="EMBL" id="EGN99446.1"/>
    </source>
</evidence>
<proteinExistence type="predicted"/>
<sequence length="56" mass="6376">IGQPKEHNKGFERSSVARERGLPSIFLFDSYIVVPPSEIHFSQDFGTSQFVHQLTN</sequence>